<feature type="region of interest" description="Disordered" evidence="5">
    <location>
        <begin position="183"/>
        <end position="220"/>
    </location>
</feature>
<dbReference type="InterPro" id="IPR032675">
    <property type="entry name" value="LRR_dom_sf"/>
</dbReference>
<evidence type="ECO:0000256" key="1">
    <source>
        <dbReference type="ARBA" id="ARBA00022614"/>
    </source>
</evidence>
<reference evidence="6" key="1">
    <citation type="submission" date="2022-11" db="EMBL/GenBank/DDBJ databases">
        <title>Centuries of genome instability and evolution in soft-shell clam transmissible cancer (bioRxiv).</title>
        <authorList>
            <person name="Hart S.F.M."/>
            <person name="Yonemitsu M.A."/>
            <person name="Giersch R.M."/>
            <person name="Beal B.F."/>
            <person name="Arriagada G."/>
            <person name="Davis B.W."/>
            <person name="Ostrander E.A."/>
            <person name="Goff S.P."/>
            <person name="Metzger M.J."/>
        </authorList>
    </citation>
    <scope>NUCLEOTIDE SEQUENCE</scope>
    <source>
        <strain evidence="6">MELC-2E11</strain>
        <tissue evidence="6">Siphon/mantle</tissue>
    </source>
</reference>
<dbReference type="PANTHER" id="PTHR23311">
    <property type="entry name" value="HEAT SHOCK REGULATED 2"/>
    <property type="match status" value="1"/>
</dbReference>
<keyword evidence="7" id="KW-1185">Reference proteome</keyword>
<dbReference type="InterPro" id="IPR055320">
    <property type="entry name" value="CEP72-like"/>
</dbReference>
<dbReference type="EMBL" id="CP111019">
    <property type="protein sequence ID" value="WAR13325.1"/>
    <property type="molecule type" value="Genomic_DNA"/>
</dbReference>
<feature type="compositionally biased region" description="Basic and acidic residues" evidence="5">
    <location>
        <begin position="240"/>
        <end position="256"/>
    </location>
</feature>
<dbReference type="PANTHER" id="PTHR23311:SF5">
    <property type="entry name" value="CENTROSOMAL PROTEIN OF 72 KDA"/>
    <property type="match status" value="1"/>
</dbReference>
<proteinExistence type="predicted"/>
<organism evidence="6 7">
    <name type="scientific">Mya arenaria</name>
    <name type="common">Soft-shell clam</name>
    <dbReference type="NCBI Taxonomy" id="6604"/>
    <lineage>
        <taxon>Eukaryota</taxon>
        <taxon>Metazoa</taxon>
        <taxon>Spiralia</taxon>
        <taxon>Lophotrochozoa</taxon>
        <taxon>Mollusca</taxon>
        <taxon>Bivalvia</taxon>
        <taxon>Autobranchia</taxon>
        <taxon>Heteroconchia</taxon>
        <taxon>Euheterodonta</taxon>
        <taxon>Imparidentia</taxon>
        <taxon>Neoheterodontei</taxon>
        <taxon>Myida</taxon>
        <taxon>Myoidea</taxon>
        <taxon>Myidae</taxon>
        <taxon>Mya</taxon>
    </lineage>
</organism>
<dbReference type="Pfam" id="PF14580">
    <property type="entry name" value="LRR_9"/>
    <property type="match status" value="1"/>
</dbReference>
<keyword evidence="1" id="KW-0433">Leucine-rich repeat</keyword>
<name>A0ABY7ETM5_MYAAR</name>
<evidence type="ECO:0000256" key="4">
    <source>
        <dbReference type="SAM" id="Coils"/>
    </source>
</evidence>
<accession>A0ABY7ETM5</accession>
<evidence type="ECO:0000256" key="3">
    <source>
        <dbReference type="ARBA" id="ARBA00023054"/>
    </source>
</evidence>
<gene>
    <name evidence="6" type="ORF">MAR_027505</name>
</gene>
<evidence type="ECO:0000313" key="6">
    <source>
        <dbReference type="EMBL" id="WAR13325.1"/>
    </source>
</evidence>
<keyword evidence="3 4" id="KW-0175">Coiled coil</keyword>
<feature type="non-terminal residue" evidence="6">
    <location>
        <position position="1"/>
    </location>
</feature>
<protein>
    <submittedName>
        <fullName evidence="6">CEP72-like protein</fullName>
    </submittedName>
</protein>
<feature type="region of interest" description="Disordered" evidence="5">
    <location>
        <begin position="109"/>
        <end position="141"/>
    </location>
</feature>
<sequence length="855" mass="96770">MFFYVNAWLCTIFNQFSSLIFCLLDISHLLSLNPLSYYNNIESLDELKRLKHNPNLKELDLRLNPVTRTETDYRLYLIHMLPNLQKLDDRSVRDRERQGALIHFSSSQATEMTVHPRREEPPSRPPNPRAEHVKNLGNGRGIEAMNPRVHSELGFVCKWSLIPPILVLDDDDVEILDLIARTGGDLSRPRPLTGSDTNQPDMEDYSLHAPKPGPSPSVNDEVDEVLAAYKRKYPNIPDVKVTDEDERPRQSRRQDPNLEFADEADAYNKFKSHGYFTPNPTGEGEDSVSNLAEAEREGVYPAPPTRVQLERTVGPAYPEEDLDTNPAPNRRSYSVPPERLNYGDDSEGPVVERTRDLSSERPKARTAEDAAPTRGRQPGRVENPESRLFLFQILDLVDRYWNGSKSLHKNNKFKTLAYGAIDDYLKTLVDDSKRVEIQQLRAELGQIRKENGRLRRNEDLTKSSLEDTAATEAHLKASLQKAFTDVLCAWLSLQEMLKDKLQTCAMDNKRLQQKLQQHESFSNSQSVSQPHLDNLQAQNEQLKREIERQAIQLKQLKQLQELSHMLQESHKSLVQTNDHLLKDLDETRERHQHEVTQLNWSYNQLKKTVGGASLHEGSSQPPRGGVANKGEGNASVVIRIGNECIHFIVGLFSSVVNECINKIACLFGRVGNECIHIIVGLFSNVGNKCIHIIACLFSRIGNECIHFIVGLFSSVVNECINKIACLFGRVGNECIHIIVGLFSNMFGLFFSLLFLQELKYRGEVLFPIAVVCHDAVHLMGHGAQGRWRFSGDATSAGEPATSAPVEKHRIIFGDIIHDERVAFLEQIFGHMTAHVPQPDKPNFSSLHPTQKIINM</sequence>
<dbReference type="SUPFAM" id="SSF52058">
    <property type="entry name" value="L domain-like"/>
    <property type="match status" value="1"/>
</dbReference>
<evidence type="ECO:0000256" key="5">
    <source>
        <dbReference type="SAM" id="MobiDB-lite"/>
    </source>
</evidence>
<feature type="coiled-coil region" evidence="4">
    <location>
        <begin position="532"/>
        <end position="559"/>
    </location>
</feature>
<feature type="compositionally biased region" description="Basic and acidic residues" evidence="5">
    <location>
        <begin position="350"/>
        <end position="368"/>
    </location>
</feature>
<evidence type="ECO:0000256" key="2">
    <source>
        <dbReference type="ARBA" id="ARBA00022737"/>
    </source>
</evidence>
<evidence type="ECO:0000313" key="7">
    <source>
        <dbReference type="Proteomes" id="UP001164746"/>
    </source>
</evidence>
<keyword evidence="2" id="KW-0677">Repeat</keyword>
<dbReference type="Proteomes" id="UP001164746">
    <property type="component" value="Chromosome 8"/>
</dbReference>
<dbReference type="Gene3D" id="3.80.10.10">
    <property type="entry name" value="Ribonuclease Inhibitor"/>
    <property type="match status" value="1"/>
</dbReference>
<feature type="region of interest" description="Disordered" evidence="5">
    <location>
        <begin position="236"/>
        <end position="382"/>
    </location>
</feature>